<comment type="caution">
    <text evidence="10">The sequence shown here is derived from an EMBL/GenBank/DDBJ whole genome shotgun (WGS) entry which is preliminary data.</text>
</comment>
<dbReference type="EC" id="3.2.1.169" evidence="6"/>
<feature type="region of interest" description="Disordered" evidence="8">
    <location>
        <begin position="308"/>
        <end position="334"/>
    </location>
</feature>
<dbReference type="AlphaFoldDB" id="A0AAD7WQ65"/>
<comment type="catalytic activity">
    <reaction evidence="4">
        <text>3-O-(N-acetyl-beta-D-glucosaminyl)-L-seryl-[protein] + H2O = N-acetyl-D-glucosamine + L-seryl-[protein]</text>
        <dbReference type="Rhea" id="RHEA:48876"/>
        <dbReference type="Rhea" id="RHEA-COMP:9863"/>
        <dbReference type="Rhea" id="RHEA-COMP:12251"/>
        <dbReference type="ChEBI" id="CHEBI:15377"/>
        <dbReference type="ChEBI" id="CHEBI:29999"/>
        <dbReference type="ChEBI" id="CHEBI:90838"/>
        <dbReference type="ChEBI" id="CHEBI:506227"/>
        <dbReference type="EC" id="3.2.1.169"/>
    </reaction>
</comment>
<dbReference type="PANTHER" id="PTHR13170:SF19">
    <property type="entry name" value="O-GLCNACASE-LIKE"/>
    <property type="match status" value="1"/>
</dbReference>
<evidence type="ECO:0000256" key="3">
    <source>
        <dbReference type="ARBA" id="ARBA00030512"/>
    </source>
</evidence>
<evidence type="ECO:0000256" key="8">
    <source>
        <dbReference type="SAM" id="MobiDB-lite"/>
    </source>
</evidence>
<comment type="catalytic activity">
    <reaction evidence="5">
        <text>3-O-(N-acetyl-beta-D-glucosaminyl)-L-threonyl-[protein] + H2O = L-threonyl-[protein] + N-acetyl-D-glucosamine</text>
        <dbReference type="Rhea" id="RHEA:48892"/>
        <dbReference type="Rhea" id="RHEA-COMP:11060"/>
        <dbReference type="Rhea" id="RHEA-COMP:12252"/>
        <dbReference type="ChEBI" id="CHEBI:15377"/>
        <dbReference type="ChEBI" id="CHEBI:30013"/>
        <dbReference type="ChEBI" id="CHEBI:90840"/>
        <dbReference type="ChEBI" id="CHEBI:506227"/>
        <dbReference type="EC" id="3.2.1.169"/>
    </reaction>
</comment>
<dbReference type="Gene3D" id="3.20.20.80">
    <property type="entry name" value="Glycosidases"/>
    <property type="match status" value="1"/>
</dbReference>
<dbReference type="Gene3D" id="3.40.630.30">
    <property type="match status" value="1"/>
</dbReference>
<dbReference type="InterPro" id="IPR011496">
    <property type="entry name" value="O-GlcNAcase_cat"/>
</dbReference>
<evidence type="ECO:0000313" key="10">
    <source>
        <dbReference type="EMBL" id="KAJ8404940.1"/>
    </source>
</evidence>
<feature type="compositionally biased region" description="Basic and acidic residues" evidence="8">
    <location>
        <begin position="655"/>
        <end position="667"/>
    </location>
</feature>
<dbReference type="PROSITE" id="PS52009">
    <property type="entry name" value="GH84"/>
    <property type="match status" value="1"/>
</dbReference>
<reference evidence="10" key="1">
    <citation type="journal article" date="2023" name="Science">
        <title>Genome structures resolve the early diversification of teleost fishes.</title>
        <authorList>
            <person name="Parey E."/>
            <person name="Louis A."/>
            <person name="Montfort J."/>
            <person name="Bouchez O."/>
            <person name="Roques C."/>
            <person name="Iampietro C."/>
            <person name="Lluch J."/>
            <person name="Castinel A."/>
            <person name="Donnadieu C."/>
            <person name="Desvignes T."/>
            <person name="Floi Bucao C."/>
            <person name="Jouanno E."/>
            <person name="Wen M."/>
            <person name="Mejri S."/>
            <person name="Dirks R."/>
            <person name="Jansen H."/>
            <person name="Henkel C."/>
            <person name="Chen W.J."/>
            <person name="Zahm M."/>
            <person name="Cabau C."/>
            <person name="Klopp C."/>
            <person name="Thompson A.W."/>
            <person name="Robinson-Rechavi M."/>
            <person name="Braasch I."/>
            <person name="Lecointre G."/>
            <person name="Bobe J."/>
            <person name="Postlethwait J.H."/>
            <person name="Berthelot C."/>
            <person name="Roest Crollius H."/>
            <person name="Guiguen Y."/>
        </authorList>
    </citation>
    <scope>NUCLEOTIDE SEQUENCE</scope>
    <source>
        <strain evidence="10">NC1722</strain>
    </source>
</reference>
<feature type="domain" description="GH84" evidence="9">
    <location>
        <begin position="28"/>
        <end position="304"/>
    </location>
</feature>
<keyword evidence="1" id="KW-0378">Hydrolase</keyword>
<dbReference type="InterPro" id="IPR051822">
    <property type="entry name" value="Glycosyl_Hydrolase_84"/>
</dbReference>
<dbReference type="Gene3D" id="1.20.58.240">
    <property type="entry name" value="STAT, domain 1"/>
    <property type="match status" value="1"/>
</dbReference>
<protein>
    <recommendedName>
        <fullName evidence="6">protein O-GlcNAcase</fullName>
        <ecNumber evidence="6">3.2.1.169</ecNumber>
    </recommendedName>
    <alternativeName>
        <fullName evidence="3">Beta-N-acetylhexosaminidase</fullName>
    </alternativeName>
    <alternativeName>
        <fullName evidence="7">Beta-hexosaminidase</fullName>
    </alternativeName>
</protein>
<feature type="region of interest" description="Disordered" evidence="8">
    <location>
        <begin position="590"/>
        <end position="610"/>
    </location>
</feature>
<evidence type="ECO:0000256" key="7">
    <source>
        <dbReference type="ARBA" id="ARBA00076634"/>
    </source>
</evidence>
<dbReference type="InterPro" id="IPR017853">
    <property type="entry name" value="GH"/>
</dbReference>
<evidence type="ECO:0000256" key="1">
    <source>
        <dbReference type="ARBA" id="ARBA00022801"/>
    </source>
</evidence>
<keyword evidence="2" id="KW-0326">Glycosidase</keyword>
<dbReference type="SUPFAM" id="SSF51445">
    <property type="entry name" value="(Trans)glycosidases"/>
    <property type="match status" value="1"/>
</dbReference>
<dbReference type="GO" id="GO:0102571">
    <property type="term" value="F:[protein]-3-O-(N-acetyl-D-glucosaminyl)-L-serine/L-threonine O-N-acetyl-alpha-D-glucosaminase activity"/>
    <property type="evidence" value="ECO:0007669"/>
    <property type="project" value="UniProtKB-EC"/>
</dbReference>
<dbReference type="GO" id="GO:0009100">
    <property type="term" value="P:glycoprotein metabolic process"/>
    <property type="evidence" value="ECO:0007669"/>
    <property type="project" value="TreeGrafter"/>
</dbReference>
<evidence type="ECO:0000256" key="5">
    <source>
        <dbReference type="ARBA" id="ARBA00052136"/>
    </source>
</evidence>
<dbReference type="GO" id="GO:0016231">
    <property type="term" value="F:beta-N-acetylglucosaminidase activity"/>
    <property type="evidence" value="ECO:0007669"/>
    <property type="project" value="TreeGrafter"/>
</dbReference>
<evidence type="ECO:0000256" key="4">
    <source>
        <dbReference type="ARBA" id="ARBA00050933"/>
    </source>
</evidence>
<organism evidence="10 11">
    <name type="scientific">Aldrovandia affinis</name>
    <dbReference type="NCBI Taxonomy" id="143900"/>
    <lineage>
        <taxon>Eukaryota</taxon>
        <taxon>Metazoa</taxon>
        <taxon>Chordata</taxon>
        <taxon>Craniata</taxon>
        <taxon>Vertebrata</taxon>
        <taxon>Euteleostomi</taxon>
        <taxon>Actinopterygii</taxon>
        <taxon>Neopterygii</taxon>
        <taxon>Teleostei</taxon>
        <taxon>Notacanthiformes</taxon>
        <taxon>Halosauridae</taxon>
        <taxon>Aldrovandia</taxon>
    </lineage>
</organism>
<sequence>MDSTRREQKTQYSGLEAERSAPTGRRAFISGVVEGFYGRPWTMEQRKDLFRKQQKWGLNTYLYAPKDDYKHRMFWREMYSLEEAEQLRILIAAAKERGIDFIYAISPGLDITFSNPREVSTLKRKLDQVSRFGCRSFALLFDDIDSDMCPADRKVFSSCAHAQVSLTNEIFKHLGEPESFMICPTDYCRAFCTPSVSESPYLRTVGNGLLPGIEVLWTGPKVVSNNIPVESIEEVSKVLKRAPVIWDNIHANDYDQKMLFLGPYKNRSTDLIPKLRGVLTNPNCEFEPNFIAIHTLATWCKAHTNGGQKDTVMEGDSGRELGREDCEEEQETDKLYSPRQALRLALTEWLEEFGVPHQYGAGRGPQEEPMDTDRTGSSDGVAPMQTDEESGPYVPGPEERPLYTAEALSLGDLTLMANLFYLPYEHGPLAVDMLRELHWLRTNSGALGQGVKGEEAKEAAEWRSRAGKFEKMYESVDQMFTRVCNSANRGLVYDLYPYILEIKSITSVAKQFVKWLGSQTECSAQFLGGDQEPFSFKGGITGEFQRMLPNDGAHDLFRQPAPAPKSYSVRPYFPKDQAAVNKISRDMHGEGAASCASSEQPDSMEDRLKGSLLGFSPDHGFILEDEEGVCGYALGTAHTKTFLEKGKTSQIPGTQEKRGKPDSEKGVSSKGTEGMAESQREEVGSLPVAFLARFPTLIKAQIHAKVTEPTVAKNMMGCLFSSLKASGSKGAFCVVRQGDARMLDLYRELGHFKEVKVEGIQNDVIIMGRSL</sequence>
<feature type="region of interest" description="Disordered" evidence="8">
    <location>
        <begin position="645"/>
        <end position="680"/>
    </location>
</feature>
<dbReference type="EMBL" id="JAINUG010000051">
    <property type="protein sequence ID" value="KAJ8404940.1"/>
    <property type="molecule type" value="Genomic_DNA"/>
</dbReference>
<proteinExistence type="predicted"/>
<evidence type="ECO:0000256" key="2">
    <source>
        <dbReference type="ARBA" id="ARBA00023295"/>
    </source>
</evidence>
<evidence type="ECO:0000256" key="6">
    <source>
        <dbReference type="ARBA" id="ARBA00066938"/>
    </source>
</evidence>
<gene>
    <name evidence="10" type="ORF">AAFF_G00333270</name>
</gene>
<dbReference type="Pfam" id="PF07555">
    <property type="entry name" value="NAGidase"/>
    <property type="match status" value="1"/>
</dbReference>
<evidence type="ECO:0000313" key="11">
    <source>
        <dbReference type="Proteomes" id="UP001221898"/>
    </source>
</evidence>
<dbReference type="PANTHER" id="PTHR13170">
    <property type="entry name" value="O-GLCNACASE"/>
    <property type="match status" value="1"/>
</dbReference>
<evidence type="ECO:0000259" key="9">
    <source>
        <dbReference type="PROSITE" id="PS52009"/>
    </source>
</evidence>
<accession>A0AAD7WQ65</accession>
<dbReference type="Proteomes" id="UP001221898">
    <property type="component" value="Unassembled WGS sequence"/>
</dbReference>
<feature type="region of interest" description="Disordered" evidence="8">
    <location>
        <begin position="358"/>
        <end position="396"/>
    </location>
</feature>
<name>A0AAD7WQ65_9TELE</name>
<dbReference type="FunFam" id="3.20.20.80:FF:000009">
    <property type="entry name" value="O-GlcNAcase BT_4395"/>
    <property type="match status" value="1"/>
</dbReference>
<keyword evidence="11" id="KW-1185">Reference proteome</keyword>